<protein>
    <submittedName>
        <fullName evidence="2">Uncharacterized protein</fullName>
    </submittedName>
</protein>
<reference evidence="2 3" key="1">
    <citation type="journal article" date="2016" name="Nat. Commun.">
        <title>Thousands of microbial genomes shed light on interconnected biogeochemical processes in an aquifer system.</title>
        <authorList>
            <person name="Anantharaman K."/>
            <person name="Brown C.T."/>
            <person name="Hug L.A."/>
            <person name="Sharon I."/>
            <person name="Castelle C.J."/>
            <person name="Probst A.J."/>
            <person name="Thomas B.C."/>
            <person name="Singh A."/>
            <person name="Wilkins M.J."/>
            <person name="Karaoz U."/>
            <person name="Brodie E.L."/>
            <person name="Williams K.H."/>
            <person name="Hubbard S.S."/>
            <person name="Banfield J.F."/>
        </authorList>
    </citation>
    <scope>NUCLEOTIDE SEQUENCE [LARGE SCALE GENOMIC DNA]</scope>
</reference>
<feature type="compositionally biased region" description="Low complexity" evidence="1">
    <location>
        <begin position="21"/>
        <end position="30"/>
    </location>
</feature>
<feature type="region of interest" description="Disordered" evidence="1">
    <location>
        <begin position="110"/>
        <end position="133"/>
    </location>
</feature>
<feature type="compositionally biased region" description="Polar residues" evidence="1">
    <location>
        <begin position="154"/>
        <end position="167"/>
    </location>
</feature>
<name>A0A1F5YVV8_9BACT</name>
<accession>A0A1F5YVV8</accession>
<dbReference type="Proteomes" id="UP000178448">
    <property type="component" value="Unassembled WGS sequence"/>
</dbReference>
<feature type="region of interest" description="Disordered" evidence="1">
    <location>
        <begin position="986"/>
        <end position="1048"/>
    </location>
</feature>
<feature type="compositionally biased region" description="Basic and acidic residues" evidence="1">
    <location>
        <begin position="1034"/>
        <end position="1048"/>
    </location>
</feature>
<proteinExistence type="predicted"/>
<evidence type="ECO:0000313" key="2">
    <source>
        <dbReference type="EMBL" id="OGG04213.1"/>
    </source>
</evidence>
<organism evidence="2 3">
    <name type="scientific">Candidatus Gottesmanbacteria bacterium RBG_16_52_11</name>
    <dbReference type="NCBI Taxonomy" id="1798374"/>
    <lineage>
        <taxon>Bacteria</taxon>
        <taxon>Candidatus Gottesmaniibacteriota</taxon>
    </lineage>
</organism>
<dbReference type="EMBL" id="MFJD01000004">
    <property type="protein sequence ID" value="OGG04213.1"/>
    <property type="molecule type" value="Genomic_DNA"/>
</dbReference>
<feature type="region of interest" description="Disordered" evidence="1">
    <location>
        <begin position="1"/>
        <end position="41"/>
    </location>
</feature>
<feature type="region of interest" description="Disordered" evidence="1">
    <location>
        <begin position="152"/>
        <end position="187"/>
    </location>
</feature>
<feature type="compositionally biased region" description="Basic and acidic residues" evidence="1">
    <location>
        <begin position="1011"/>
        <end position="1025"/>
    </location>
</feature>
<feature type="compositionally biased region" description="Polar residues" evidence="1">
    <location>
        <begin position="339"/>
        <end position="353"/>
    </location>
</feature>
<feature type="region of interest" description="Disordered" evidence="1">
    <location>
        <begin position="339"/>
        <end position="377"/>
    </location>
</feature>
<sequence length="1048" mass="115808">MPGEERSPIRDQQIPDNPESGGQAADQAGGPPVDDLSSHNPAYADLHGLIRSGLKGIDPEDLIAALIVQEIDNESFRETVRRVLLAQGVDPKKVNADLKVLEKKGFFSDPAATEAQPGTGAQGGEASVAAGAPNEENPITESEILSGAVAAANPATSTPVQAESAQESGKERPSLVKPRYGDDGMVSNLDDIPDEQLWKIPLSKINPDELEARRQAFQAREVSWSKKVARDRGYAGRDLARMNKWFREQRFIPDTAIAESNPEETAQQPDNNDAGLITLNGVPLTKAKIPPVQEETGTEILPGAESDVEIPVEEKIIKRKKRPDDSGEIIPTTKVIKTEMQSKAADQSSTRAGTISDIRPESSNEPAGPEMVNTGNQSNVVSHDAEENIITENMDPWQIARAALAGHGIRDGDIEQIARAINEGEISAWPAEAILKPSEIKRIRRWYTKYGIEAGDPPRQAVASSVTESPIKRVDTTPDQAAAQIEDEAGQVTSEVKADVQGDTETIPGKTSRDAEEGLINVNNNVFYDPRKREFKFIVAGYDAEGKPITEIKTVHEDGIWKYTEDILEGKTQTRKVALTLADEETVIGKEKQPINPLQEEILAAYDFLTRQEVPQLKSTETASSLAAARQPSGQHVSYVSTSSVGELPATFTEKDIEELEKAASADTRGSDVYREMTARGVSVQPNVQENNLPIDRAVDVIKQSQLSPSEKADLLANLEAHRGAGQVVTVRIENEEKSTRRDNPDGSYTIVKSMIPVTRFYYEKIKPPQATYRGSKSTVIGRLRHHPYFPDVTGPDGKKKINPKLLEQADKMDSNPGAFFEVNLSDNPEQPFFKVSESPGLPWKERLFSGAKKGVVRNARYELENALNQAVDPDYTWREVEEQIAAIQRIIPVEDRRKALERAFKGMKGVSYVTGGVGEVADFLVRSLSGERDIQEDPQLFLIGILPGHSMRQIQAVAVRWIGNKIRSKVAKNYPDSQVTRIPVIRRNPFQRSARRQTYRDEGYAQGGKGEYRRDDRSRDRGGYDRQSQGGNWRREGSYDARKRDRY</sequence>
<comment type="caution">
    <text evidence="2">The sequence shown here is derived from an EMBL/GenBank/DDBJ whole genome shotgun (WGS) entry which is preliminary data.</text>
</comment>
<feature type="compositionally biased region" description="Basic and acidic residues" evidence="1">
    <location>
        <begin position="168"/>
        <end position="182"/>
    </location>
</feature>
<evidence type="ECO:0000256" key="1">
    <source>
        <dbReference type="SAM" id="MobiDB-lite"/>
    </source>
</evidence>
<gene>
    <name evidence="2" type="ORF">A2Z33_03605</name>
</gene>
<dbReference type="STRING" id="1798374.A2Z33_03605"/>
<dbReference type="AlphaFoldDB" id="A0A1F5YVV8"/>
<evidence type="ECO:0000313" key="3">
    <source>
        <dbReference type="Proteomes" id="UP000178448"/>
    </source>
</evidence>